<keyword evidence="3" id="KW-1185">Reference proteome</keyword>
<protein>
    <submittedName>
        <fullName evidence="2">IclR family transcriptional regulator C-terminal domain-containing protein</fullName>
    </submittedName>
</protein>
<comment type="caution">
    <text evidence="2">The sequence shown here is derived from an EMBL/GenBank/DDBJ whole genome shotgun (WGS) entry which is preliminary data.</text>
</comment>
<dbReference type="AlphaFoldDB" id="A0ABD5U1X0"/>
<dbReference type="InterPro" id="IPR014757">
    <property type="entry name" value="Tscrpt_reg_IclR_C"/>
</dbReference>
<name>A0ABD5U1X0_9EURY</name>
<evidence type="ECO:0000259" key="1">
    <source>
        <dbReference type="PROSITE" id="PS51078"/>
    </source>
</evidence>
<feature type="domain" description="IclR-ED" evidence="1">
    <location>
        <begin position="1"/>
        <end position="81"/>
    </location>
</feature>
<proteinExistence type="predicted"/>
<reference evidence="2 3" key="1">
    <citation type="journal article" date="2019" name="Int. J. Syst. Evol. Microbiol.">
        <title>The Global Catalogue of Microorganisms (GCM) 10K type strain sequencing project: providing services to taxonomists for standard genome sequencing and annotation.</title>
        <authorList>
            <consortium name="The Broad Institute Genomics Platform"/>
            <consortium name="The Broad Institute Genome Sequencing Center for Infectious Disease"/>
            <person name="Wu L."/>
            <person name="Ma J."/>
        </authorList>
    </citation>
    <scope>NUCLEOTIDE SEQUENCE [LARGE SCALE GENOMIC DNA]</scope>
    <source>
        <strain evidence="2 3">YIM 94188</strain>
    </source>
</reference>
<dbReference type="SUPFAM" id="SSF55781">
    <property type="entry name" value="GAF domain-like"/>
    <property type="match status" value="1"/>
</dbReference>
<dbReference type="RefSeq" id="WP_379695233.1">
    <property type="nucleotide sequence ID" value="NZ_JBHSXH010000011.1"/>
</dbReference>
<dbReference type="Proteomes" id="UP001596408">
    <property type="component" value="Unassembled WGS sequence"/>
</dbReference>
<evidence type="ECO:0000313" key="2">
    <source>
        <dbReference type="EMBL" id="MFC6825018.1"/>
    </source>
</evidence>
<organism evidence="2 3">
    <name type="scientific">Halopelagius fulvigenes</name>
    <dbReference type="NCBI Taxonomy" id="1198324"/>
    <lineage>
        <taxon>Archaea</taxon>
        <taxon>Methanobacteriati</taxon>
        <taxon>Methanobacteriota</taxon>
        <taxon>Stenosarchaea group</taxon>
        <taxon>Halobacteria</taxon>
        <taxon>Halobacteriales</taxon>
        <taxon>Haloferacaceae</taxon>
    </lineage>
</organism>
<dbReference type="PROSITE" id="PS51078">
    <property type="entry name" value="ICLR_ED"/>
    <property type="match status" value="1"/>
</dbReference>
<dbReference type="Pfam" id="PF01614">
    <property type="entry name" value="IclR_C"/>
    <property type="match status" value="1"/>
</dbReference>
<dbReference type="EMBL" id="JBHSXH010000011">
    <property type="protein sequence ID" value="MFC6825018.1"/>
    <property type="molecule type" value="Genomic_DNA"/>
</dbReference>
<evidence type="ECO:0000313" key="3">
    <source>
        <dbReference type="Proteomes" id="UP001596408"/>
    </source>
</evidence>
<sequence>MTDPATLRRELDQIADDGYAVDWDEQAIGVGFVACPLSVDDVLGSISVGGPTSKLRREEYCETLVRKLEAAADDICVTYRQLLNQRSPLPEDTFENI</sequence>
<dbReference type="InterPro" id="IPR029016">
    <property type="entry name" value="GAF-like_dom_sf"/>
</dbReference>
<gene>
    <name evidence="2" type="ORF">ACFQEV_08445</name>
</gene>
<dbReference type="Gene3D" id="3.30.450.40">
    <property type="match status" value="1"/>
</dbReference>
<accession>A0ABD5U1X0</accession>